<dbReference type="AlphaFoldDB" id="A0A0N1KHH3"/>
<evidence type="ECO:0000313" key="6">
    <source>
        <dbReference type="EMBL" id="KPD02268.1"/>
    </source>
</evidence>
<comment type="catalytic activity">
    <reaction evidence="5">
        <text>apo-[citrate lyase ACP] + 2'-(5''-triphospho-alpha-D-ribosyl)-3'-dephospho-CoA = holo-[citrate lyase ACP] + diphosphate</text>
        <dbReference type="Rhea" id="RHEA:16333"/>
        <dbReference type="Rhea" id="RHEA-COMP:10157"/>
        <dbReference type="Rhea" id="RHEA-COMP:10158"/>
        <dbReference type="ChEBI" id="CHEBI:29999"/>
        <dbReference type="ChEBI" id="CHEBI:33019"/>
        <dbReference type="ChEBI" id="CHEBI:61378"/>
        <dbReference type="ChEBI" id="CHEBI:82683"/>
        <dbReference type="EC" id="2.7.7.61"/>
    </reaction>
</comment>
<organism evidence="6 7">
    <name type="scientific">Moellerella wisconsensis ATCC 35017</name>
    <dbReference type="NCBI Taxonomy" id="1354267"/>
    <lineage>
        <taxon>Bacteria</taxon>
        <taxon>Pseudomonadati</taxon>
        <taxon>Pseudomonadota</taxon>
        <taxon>Gammaproteobacteria</taxon>
        <taxon>Enterobacterales</taxon>
        <taxon>Morganellaceae</taxon>
        <taxon>Moellerella</taxon>
    </lineage>
</organism>
<keyword evidence="4 6" id="KW-0548">Nucleotidyltransferase</keyword>
<dbReference type="EC" id="2.7.7.61" evidence="1"/>
<name>A0A0N1KHH3_9GAMM</name>
<dbReference type="EMBL" id="LGAA01000022">
    <property type="protein sequence ID" value="KPD02268.1"/>
    <property type="molecule type" value="Genomic_DNA"/>
</dbReference>
<dbReference type="NCBIfam" id="TIGR03124">
    <property type="entry name" value="citrate_citX"/>
    <property type="match status" value="1"/>
</dbReference>
<reference evidence="6 7" key="1">
    <citation type="submission" date="2015-07" db="EMBL/GenBank/DDBJ databases">
        <title>ATOL: Assembling a taxonomically balanced genome-scale reconstruction of the evolutionary history of the Enterobacteriaceae.</title>
        <authorList>
            <person name="Plunkett G.III."/>
            <person name="Neeno-Eckwall E.C."/>
            <person name="Glasner J.D."/>
            <person name="Perna N.T."/>
        </authorList>
    </citation>
    <scope>NUCLEOTIDE SEQUENCE [LARGE SCALE GENOMIC DNA]</scope>
    <source>
        <strain evidence="6 7">ATCC 35017</strain>
    </source>
</reference>
<keyword evidence="6" id="KW-0456">Lyase</keyword>
<dbReference type="InterPro" id="IPR005551">
    <property type="entry name" value="CitX"/>
</dbReference>
<evidence type="ECO:0000256" key="5">
    <source>
        <dbReference type="ARBA" id="ARBA00048574"/>
    </source>
</evidence>
<evidence type="ECO:0000256" key="3">
    <source>
        <dbReference type="ARBA" id="ARBA00022679"/>
    </source>
</evidence>
<protein>
    <recommendedName>
        <fullName evidence="2">Apo-citrate lyase phosphoribosyl-dephospho-CoA transferase</fullName>
        <ecNumber evidence="1">2.7.7.61</ecNumber>
    </recommendedName>
</protein>
<proteinExistence type="predicted"/>
<keyword evidence="7" id="KW-1185">Reference proteome</keyword>
<dbReference type="GO" id="GO:0016829">
    <property type="term" value="F:lyase activity"/>
    <property type="evidence" value="ECO:0007669"/>
    <property type="project" value="UniProtKB-KW"/>
</dbReference>
<comment type="caution">
    <text evidence="6">The sequence shown here is derived from an EMBL/GenBank/DDBJ whole genome shotgun (WGS) entry which is preliminary data.</text>
</comment>
<dbReference type="GO" id="GO:0051191">
    <property type="term" value="P:prosthetic group biosynthetic process"/>
    <property type="evidence" value="ECO:0007669"/>
    <property type="project" value="InterPro"/>
</dbReference>
<dbReference type="NCBIfam" id="NF002383">
    <property type="entry name" value="PRK01392.1"/>
    <property type="match status" value="1"/>
</dbReference>
<dbReference type="Pfam" id="PF03802">
    <property type="entry name" value="CitX"/>
    <property type="match status" value="1"/>
</dbReference>
<gene>
    <name evidence="6" type="ORF">M992_2270</name>
</gene>
<dbReference type="GO" id="GO:0050519">
    <property type="term" value="F:holo-citrate lyase synthase activity"/>
    <property type="evidence" value="ECO:0007669"/>
    <property type="project" value="UniProtKB-EC"/>
</dbReference>
<sequence>MFHPLPNSPQQFAITLSELLASRDARQARQQTWLQSHQVTLISFTVVIPGPVKDNQRVRDIFNQGLCALKQVVSERQWVIIAQQSLALTSGPECLVAVDAPAKEVKQRMIEAEQQFAVGRLWDFDVFTAQGQLLSRQQLGVTERRCLVCDQPAKVCARQRTHSLSEILNQIEVLANASINH</sequence>
<dbReference type="OrthoDB" id="3196716at2"/>
<evidence type="ECO:0000313" key="7">
    <source>
        <dbReference type="Proteomes" id="UP000053226"/>
    </source>
</evidence>
<evidence type="ECO:0000256" key="1">
    <source>
        <dbReference type="ARBA" id="ARBA00012524"/>
    </source>
</evidence>
<dbReference type="RefSeq" id="WP_053908696.1">
    <property type="nucleotide sequence ID" value="NZ_CAWMUS010000022.1"/>
</dbReference>
<evidence type="ECO:0000256" key="2">
    <source>
        <dbReference type="ARBA" id="ARBA00016314"/>
    </source>
</evidence>
<accession>A0A0N1KHH3</accession>
<keyword evidence="3 6" id="KW-0808">Transferase</keyword>
<dbReference type="Proteomes" id="UP000053226">
    <property type="component" value="Unassembled WGS sequence"/>
</dbReference>
<evidence type="ECO:0000256" key="4">
    <source>
        <dbReference type="ARBA" id="ARBA00022695"/>
    </source>
</evidence>